<dbReference type="PANTHER" id="PTHR31635:SF196">
    <property type="entry name" value="REVERSE TRANSCRIPTASE DOMAIN-CONTAINING PROTEIN-RELATED"/>
    <property type="match status" value="1"/>
</dbReference>
<dbReference type="Proteomes" id="UP000332933">
    <property type="component" value="Unassembled WGS sequence"/>
</dbReference>
<dbReference type="Pfam" id="PF00078">
    <property type="entry name" value="RVT_1"/>
    <property type="match status" value="1"/>
</dbReference>
<dbReference type="EMBL" id="CAADRA010007321">
    <property type="protein sequence ID" value="VFU00331.1"/>
    <property type="molecule type" value="Genomic_DNA"/>
</dbReference>
<protein>
    <submittedName>
        <fullName evidence="3">Aste57867_23686 protein</fullName>
    </submittedName>
</protein>
<dbReference type="OrthoDB" id="164727at2759"/>
<feature type="domain" description="Reverse transcriptase" evidence="1">
    <location>
        <begin position="211"/>
        <end position="458"/>
    </location>
</feature>
<accession>A0A485LQ79</accession>
<reference evidence="2" key="2">
    <citation type="submission" date="2019-06" db="EMBL/GenBank/DDBJ databases">
        <title>Genomics analysis of Aphanomyces spp. identifies a new class of oomycete effector associated with host adaptation.</title>
        <authorList>
            <person name="Gaulin E."/>
        </authorList>
    </citation>
    <scope>NUCLEOTIDE SEQUENCE</scope>
    <source>
        <strain evidence="2">CBS 578.67</strain>
    </source>
</reference>
<dbReference type="EMBL" id="VJMH01007295">
    <property type="protein sequence ID" value="KAF0684330.1"/>
    <property type="molecule type" value="Genomic_DNA"/>
</dbReference>
<organism evidence="3 4">
    <name type="scientific">Aphanomyces stellatus</name>
    <dbReference type="NCBI Taxonomy" id="120398"/>
    <lineage>
        <taxon>Eukaryota</taxon>
        <taxon>Sar</taxon>
        <taxon>Stramenopiles</taxon>
        <taxon>Oomycota</taxon>
        <taxon>Saprolegniomycetes</taxon>
        <taxon>Saprolegniales</taxon>
        <taxon>Verrucalvaceae</taxon>
        <taxon>Aphanomyces</taxon>
    </lineage>
</organism>
<keyword evidence="4" id="KW-1185">Reference proteome</keyword>
<name>A0A485LQ79_9STRA</name>
<dbReference type="InterPro" id="IPR043502">
    <property type="entry name" value="DNA/RNA_pol_sf"/>
</dbReference>
<dbReference type="PANTHER" id="PTHR31635">
    <property type="entry name" value="REVERSE TRANSCRIPTASE DOMAIN-CONTAINING PROTEIN-RELATED"/>
    <property type="match status" value="1"/>
</dbReference>
<dbReference type="SUPFAM" id="SSF56672">
    <property type="entry name" value="DNA/RNA polymerases"/>
    <property type="match status" value="1"/>
</dbReference>
<reference evidence="3 4" key="1">
    <citation type="submission" date="2019-03" db="EMBL/GenBank/DDBJ databases">
        <authorList>
            <person name="Gaulin E."/>
            <person name="Dumas B."/>
        </authorList>
    </citation>
    <scope>NUCLEOTIDE SEQUENCE [LARGE SCALE GENOMIC DNA]</scope>
    <source>
        <strain evidence="3">CBS 568.67</strain>
    </source>
</reference>
<evidence type="ECO:0000313" key="4">
    <source>
        <dbReference type="Proteomes" id="UP000332933"/>
    </source>
</evidence>
<dbReference type="AlphaFoldDB" id="A0A485LQ79"/>
<evidence type="ECO:0000313" key="3">
    <source>
        <dbReference type="EMBL" id="VFU00331.1"/>
    </source>
</evidence>
<evidence type="ECO:0000313" key="2">
    <source>
        <dbReference type="EMBL" id="KAF0684330.1"/>
    </source>
</evidence>
<proteinExistence type="predicted"/>
<evidence type="ECO:0000259" key="1">
    <source>
        <dbReference type="PROSITE" id="PS50878"/>
    </source>
</evidence>
<gene>
    <name evidence="3" type="primary">Aste57867_23686</name>
    <name evidence="2" type="ORF">As57867_023614</name>
    <name evidence="3" type="ORF">ASTE57867_23686</name>
</gene>
<dbReference type="CDD" id="cd01650">
    <property type="entry name" value="RT_nLTR_like"/>
    <property type="match status" value="1"/>
</dbReference>
<sequence length="458" mass="52918">MINNIRHQLKSLHDETVQFQKRPLKQITMKLALLLRDYRHDQSETLLAQIKFAQAAIQDIHQQQKERQEDTALQTHITKAERCSKYHLRPPTTPLLRKSPFKDIQTPTGEIVTSQVEISNTLSDYYTALYDQSEPLIDSDVEQYLKPLIKNKLSPTQKLFLAAPILAREFYDAIQHTKNDSTPGPNSLPYEILKLFPSNWAKAFELLFQYQLHSHPNLTPGQLTSLLVLLYKKSDRHLPQNYRPISLLNIDVKILTMVLAHRTQNVIQSIIHPDQQGFIRGRSIQTNLLRLEDLQHFMRQKSRQSVVALLDFEKAFDRVNHKCLLTVLRCFDFPQTFIKAISNIYSKRKGRLIVNGHLSKPFAINRGVLQGDPLSPLLFVIALEPMCIDIRRHPAYGISTGTHTHTGSYYADDSQLYARDVPALRRQMELLNPFVKYLDSNLTLPKRNSSHTPHYQPI</sequence>
<dbReference type="PROSITE" id="PS50878">
    <property type="entry name" value="RT_POL"/>
    <property type="match status" value="1"/>
</dbReference>
<dbReference type="InterPro" id="IPR000477">
    <property type="entry name" value="RT_dom"/>
</dbReference>